<evidence type="ECO:0000256" key="11">
    <source>
        <dbReference type="ARBA" id="ARBA00023136"/>
    </source>
</evidence>
<gene>
    <name evidence="17" type="ORF">K0625_01745</name>
</gene>
<evidence type="ECO:0000256" key="3">
    <source>
        <dbReference type="ARBA" id="ARBA00010358"/>
    </source>
</evidence>
<evidence type="ECO:0000256" key="12">
    <source>
        <dbReference type="ARBA" id="ARBA00023186"/>
    </source>
</evidence>
<name>A0ABS7DY74_9GAMM</name>
<organism evidence="17 18">
    <name type="scientific">Shewanella nanhaiensis</name>
    <dbReference type="NCBI Taxonomy" id="2864872"/>
    <lineage>
        <taxon>Bacteria</taxon>
        <taxon>Pseudomonadati</taxon>
        <taxon>Pseudomonadota</taxon>
        <taxon>Gammaproteobacteria</taxon>
        <taxon>Alteromonadales</taxon>
        <taxon>Shewanellaceae</taxon>
        <taxon>Shewanella</taxon>
    </lineage>
</organism>
<dbReference type="Proteomes" id="UP001195963">
    <property type="component" value="Unassembled WGS sequence"/>
</dbReference>
<evidence type="ECO:0000256" key="10">
    <source>
        <dbReference type="ARBA" id="ARBA00023098"/>
    </source>
</evidence>
<accession>A0ABS7DY74</accession>
<evidence type="ECO:0000256" key="9">
    <source>
        <dbReference type="ARBA" id="ARBA00022989"/>
    </source>
</evidence>
<dbReference type="InterPro" id="IPR004961">
    <property type="entry name" value="Lipase_chaperone"/>
</dbReference>
<evidence type="ECO:0000256" key="13">
    <source>
        <dbReference type="ARBA" id="ARBA00030948"/>
    </source>
</evidence>
<evidence type="ECO:0000256" key="8">
    <source>
        <dbReference type="ARBA" id="ARBA00022963"/>
    </source>
</evidence>
<comment type="subcellular location">
    <subcellularLocation>
        <location evidence="2">Cell inner membrane</location>
        <topology evidence="2">Single-pass membrane protein</topology>
        <orientation evidence="2">Periplasmic side</orientation>
    </subcellularLocation>
</comment>
<comment type="function">
    <text evidence="1">May be involved in the folding of the extracellular lipase during its passage through the periplasm.</text>
</comment>
<evidence type="ECO:0000256" key="16">
    <source>
        <dbReference type="SAM" id="Phobius"/>
    </source>
</evidence>
<keyword evidence="6" id="KW-0997">Cell inner membrane</keyword>
<evidence type="ECO:0000256" key="7">
    <source>
        <dbReference type="ARBA" id="ARBA00022692"/>
    </source>
</evidence>
<reference evidence="17 18" key="1">
    <citation type="submission" date="2021-07" db="EMBL/GenBank/DDBJ databases">
        <title>Shewanella sp. nov, isolated from SCS.</title>
        <authorList>
            <person name="Cao W.R."/>
        </authorList>
    </citation>
    <scope>NUCLEOTIDE SEQUENCE [LARGE SCALE GENOMIC DNA]</scope>
    <source>
        <strain evidence="17 18">NR704-98</strain>
    </source>
</reference>
<dbReference type="RefSeq" id="WP_220108075.1">
    <property type="nucleotide sequence ID" value="NZ_JAHZST010000001.1"/>
</dbReference>
<keyword evidence="18" id="KW-1185">Reference proteome</keyword>
<evidence type="ECO:0000256" key="4">
    <source>
        <dbReference type="ARBA" id="ARBA00019692"/>
    </source>
</evidence>
<keyword evidence="12" id="KW-0143">Chaperone</keyword>
<keyword evidence="11 16" id="KW-0472">Membrane</keyword>
<sequence length="322" mass="37572">MPQQVKQSADSPLSAKSIMLLSLILIFVVGGLIYFNVQHYSSTITNNDIKIEELKTQPVLIKEDKITSQNTGQSELELNEELRWKFDELILTHQETSQTITHLLNQLSTQLDLTPEAHIYLLDLFSRYRDYKIALVEIKQTGPNMLSELNIDDTMSFIERAHQSQFDYFTPVEIEAFFSHENRYDNQAIERMAILQDSSLSNEQKQMLITHQISQMEEKEREVYEPTLQVFNIVDNLDGNSDQLNEFTPQVMERIEQLKADEQAWKLKVKEFQSFEIKSRGELTNQQEIEEALNHYQGKHFTPNEIKRLKVYIDNPELLNAG</sequence>
<keyword evidence="8" id="KW-0442">Lipid degradation</keyword>
<evidence type="ECO:0000256" key="14">
    <source>
        <dbReference type="ARBA" id="ARBA00031542"/>
    </source>
</evidence>
<feature type="transmembrane region" description="Helical" evidence="16">
    <location>
        <begin position="20"/>
        <end position="37"/>
    </location>
</feature>
<comment type="caution">
    <text evidence="17">The sequence shown here is derived from an EMBL/GenBank/DDBJ whole genome shotgun (WGS) entry which is preliminary data.</text>
</comment>
<evidence type="ECO:0000256" key="1">
    <source>
        <dbReference type="ARBA" id="ARBA00003280"/>
    </source>
</evidence>
<evidence type="ECO:0000256" key="5">
    <source>
        <dbReference type="ARBA" id="ARBA00022475"/>
    </source>
</evidence>
<evidence type="ECO:0000256" key="6">
    <source>
        <dbReference type="ARBA" id="ARBA00022519"/>
    </source>
</evidence>
<comment type="similarity">
    <text evidence="3">Belongs to the lipase chaperone family.</text>
</comment>
<keyword evidence="7 16" id="KW-0812">Transmembrane</keyword>
<dbReference type="Pfam" id="PF03280">
    <property type="entry name" value="Lipase_chap"/>
    <property type="match status" value="1"/>
</dbReference>
<evidence type="ECO:0000313" key="18">
    <source>
        <dbReference type="Proteomes" id="UP001195963"/>
    </source>
</evidence>
<evidence type="ECO:0000256" key="15">
    <source>
        <dbReference type="ARBA" id="ARBA00033028"/>
    </source>
</evidence>
<protein>
    <recommendedName>
        <fullName evidence="4">Lipase chaperone</fullName>
    </recommendedName>
    <alternativeName>
        <fullName evidence="15">Lipase foldase</fullName>
    </alternativeName>
    <alternativeName>
        <fullName evidence="13">Lipase helper protein</fullName>
    </alternativeName>
    <alternativeName>
        <fullName evidence="14">Lipase modulator</fullName>
    </alternativeName>
</protein>
<dbReference type="EMBL" id="JAHZST010000001">
    <property type="protein sequence ID" value="MBW8182375.1"/>
    <property type="molecule type" value="Genomic_DNA"/>
</dbReference>
<evidence type="ECO:0000256" key="2">
    <source>
        <dbReference type="ARBA" id="ARBA00004383"/>
    </source>
</evidence>
<evidence type="ECO:0000313" key="17">
    <source>
        <dbReference type="EMBL" id="MBW8182375.1"/>
    </source>
</evidence>
<proteinExistence type="inferred from homology"/>
<keyword evidence="9 16" id="KW-1133">Transmembrane helix</keyword>
<keyword evidence="10" id="KW-0443">Lipid metabolism</keyword>
<keyword evidence="5" id="KW-1003">Cell membrane</keyword>
<dbReference type="SUPFAM" id="SSF158855">
    <property type="entry name" value="Lipase chaperone-like"/>
    <property type="match status" value="1"/>
</dbReference>